<dbReference type="Proteomes" id="UP001231941">
    <property type="component" value="Unassembled WGS sequence"/>
</dbReference>
<organism evidence="1 2">
    <name type="scientific">Chengkuizengella axinellae</name>
    <dbReference type="NCBI Taxonomy" id="3064388"/>
    <lineage>
        <taxon>Bacteria</taxon>
        <taxon>Bacillati</taxon>
        <taxon>Bacillota</taxon>
        <taxon>Bacilli</taxon>
        <taxon>Bacillales</taxon>
        <taxon>Paenibacillaceae</taxon>
        <taxon>Chengkuizengella</taxon>
    </lineage>
</organism>
<accession>A0ABT9IYH9</accession>
<protein>
    <recommendedName>
        <fullName evidence="3">Fur-regulated basic protein FbpA</fullName>
    </recommendedName>
</protein>
<gene>
    <name evidence="1" type="ORF">Q5Y73_09630</name>
</gene>
<proteinExistence type="predicted"/>
<evidence type="ECO:0008006" key="3">
    <source>
        <dbReference type="Google" id="ProtNLM"/>
    </source>
</evidence>
<reference evidence="1 2" key="1">
    <citation type="submission" date="2023-08" db="EMBL/GenBank/DDBJ databases">
        <authorList>
            <person name="Park J.-S."/>
        </authorList>
    </citation>
    <scope>NUCLEOTIDE SEQUENCE [LARGE SCALE GENOMIC DNA]</scope>
    <source>
        <strain evidence="1 2">2205SS18-9</strain>
    </source>
</reference>
<name>A0ABT9IYH9_9BACL</name>
<keyword evidence="2" id="KW-1185">Reference proteome</keyword>
<evidence type="ECO:0000313" key="1">
    <source>
        <dbReference type="EMBL" id="MDP5274370.1"/>
    </source>
</evidence>
<evidence type="ECO:0000313" key="2">
    <source>
        <dbReference type="Proteomes" id="UP001231941"/>
    </source>
</evidence>
<dbReference type="RefSeq" id="WP_305991681.1">
    <property type="nucleotide sequence ID" value="NZ_JAVAMP010000003.1"/>
</dbReference>
<sequence length="48" mass="5523">MKHQLVRLLEEIQKDGKPVYLTDEGYTELLKLIESPNLSPIQEVTVTL</sequence>
<comment type="caution">
    <text evidence="1">The sequence shown here is derived from an EMBL/GenBank/DDBJ whole genome shotgun (WGS) entry which is preliminary data.</text>
</comment>
<dbReference type="EMBL" id="JAVAMP010000003">
    <property type="protein sequence ID" value="MDP5274370.1"/>
    <property type="molecule type" value="Genomic_DNA"/>
</dbReference>